<dbReference type="InterPro" id="IPR036683">
    <property type="entry name" value="CO_DH_flav_C_dom_sf"/>
</dbReference>
<dbReference type="RefSeq" id="WP_340362721.1">
    <property type="nucleotide sequence ID" value="NZ_JBBKZV010000002.1"/>
</dbReference>
<dbReference type="Gene3D" id="3.30.465.10">
    <property type="match status" value="1"/>
</dbReference>
<dbReference type="InterPro" id="IPR016167">
    <property type="entry name" value="FAD-bd_PCMH_sub1"/>
</dbReference>
<proteinExistence type="predicted"/>
<dbReference type="PANTHER" id="PTHR42659">
    <property type="entry name" value="XANTHINE DEHYDROGENASE SUBUNIT C-RELATED"/>
    <property type="match status" value="1"/>
</dbReference>
<organism evidence="5 6">
    <name type="scientific">Variovorax humicola</name>
    <dbReference type="NCBI Taxonomy" id="1769758"/>
    <lineage>
        <taxon>Bacteria</taxon>
        <taxon>Pseudomonadati</taxon>
        <taxon>Pseudomonadota</taxon>
        <taxon>Betaproteobacteria</taxon>
        <taxon>Burkholderiales</taxon>
        <taxon>Comamonadaceae</taxon>
        <taxon>Variovorax</taxon>
    </lineage>
</organism>
<dbReference type="EMBL" id="JBBKZV010000002">
    <property type="protein sequence ID" value="MEJ8821682.1"/>
    <property type="molecule type" value="Genomic_DNA"/>
</dbReference>
<gene>
    <name evidence="5" type="ORF">WKW80_06475</name>
</gene>
<comment type="caution">
    <text evidence="5">The sequence shown here is derived from an EMBL/GenBank/DDBJ whole genome shotgun (WGS) entry which is preliminary data.</text>
</comment>
<dbReference type="SUPFAM" id="SSF55447">
    <property type="entry name" value="CO dehydrogenase flavoprotein C-terminal domain-like"/>
    <property type="match status" value="1"/>
</dbReference>
<keyword evidence="2" id="KW-0274">FAD</keyword>
<dbReference type="Proteomes" id="UP001363010">
    <property type="component" value="Unassembled WGS sequence"/>
</dbReference>
<dbReference type="InterPro" id="IPR016166">
    <property type="entry name" value="FAD-bd_PCMH"/>
</dbReference>
<dbReference type="SUPFAM" id="SSF56176">
    <property type="entry name" value="FAD-binding/transporter-associated domain-like"/>
    <property type="match status" value="1"/>
</dbReference>
<protein>
    <submittedName>
        <fullName evidence="5">Xanthine dehydrogenase family protein subunit M</fullName>
    </submittedName>
</protein>
<dbReference type="Gene3D" id="3.30.43.10">
    <property type="entry name" value="Uridine Diphospho-n-acetylenolpyruvylglucosamine Reductase, domain 2"/>
    <property type="match status" value="1"/>
</dbReference>
<dbReference type="SMART" id="SM01092">
    <property type="entry name" value="CO_deh_flav_C"/>
    <property type="match status" value="1"/>
</dbReference>
<evidence type="ECO:0000256" key="1">
    <source>
        <dbReference type="ARBA" id="ARBA00022630"/>
    </source>
</evidence>
<keyword evidence="3" id="KW-0560">Oxidoreductase</keyword>
<dbReference type="InterPro" id="IPR051312">
    <property type="entry name" value="Diverse_Substr_Oxidored"/>
</dbReference>
<evidence type="ECO:0000313" key="5">
    <source>
        <dbReference type="EMBL" id="MEJ8821682.1"/>
    </source>
</evidence>
<evidence type="ECO:0000256" key="2">
    <source>
        <dbReference type="ARBA" id="ARBA00022827"/>
    </source>
</evidence>
<dbReference type="InterPro" id="IPR005107">
    <property type="entry name" value="CO_DH_flav_C"/>
</dbReference>
<dbReference type="InterPro" id="IPR016169">
    <property type="entry name" value="FAD-bd_PCMH_sub2"/>
</dbReference>
<dbReference type="PANTHER" id="PTHR42659:SF2">
    <property type="entry name" value="XANTHINE DEHYDROGENASE SUBUNIT C-RELATED"/>
    <property type="match status" value="1"/>
</dbReference>
<dbReference type="Gene3D" id="3.30.390.50">
    <property type="entry name" value="CO dehydrogenase flavoprotein, C-terminal domain"/>
    <property type="match status" value="1"/>
</dbReference>
<evidence type="ECO:0000259" key="4">
    <source>
        <dbReference type="PROSITE" id="PS51387"/>
    </source>
</evidence>
<reference evidence="5 6" key="1">
    <citation type="submission" date="2024-03" db="EMBL/GenBank/DDBJ databases">
        <title>Novel species of the genus Variovorax.</title>
        <authorList>
            <person name="Liu Q."/>
            <person name="Xin Y.-H."/>
        </authorList>
    </citation>
    <scope>NUCLEOTIDE SEQUENCE [LARGE SCALE GENOMIC DNA]</scope>
    <source>
        <strain evidence="5 6">KACC 18501</strain>
    </source>
</reference>
<keyword evidence="6" id="KW-1185">Reference proteome</keyword>
<keyword evidence="1" id="KW-0285">Flavoprotein</keyword>
<name>A0ABU8VV86_9BURK</name>
<feature type="domain" description="FAD-binding PCMH-type" evidence="4">
    <location>
        <begin position="1"/>
        <end position="176"/>
    </location>
</feature>
<dbReference type="InterPro" id="IPR002346">
    <property type="entry name" value="Mopterin_DH_FAD-bd"/>
</dbReference>
<dbReference type="PROSITE" id="PS51387">
    <property type="entry name" value="FAD_PCMH"/>
    <property type="match status" value="1"/>
</dbReference>
<evidence type="ECO:0000256" key="3">
    <source>
        <dbReference type="ARBA" id="ARBA00023002"/>
    </source>
</evidence>
<dbReference type="Pfam" id="PF00941">
    <property type="entry name" value="FAD_binding_5"/>
    <property type="match status" value="1"/>
</dbReference>
<evidence type="ECO:0000313" key="6">
    <source>
        <dbReference type="Proteomes" id="UP001363010"/>
    </source>
</evidence>
<sequence length="293" mass="31828">MRDFDYLEPDSVDEASRMLGDLGDDCRAIAGGTALMLGMRQRMLAPTHLVSLARLQALRGIDFDERNGLRIGALTRHADVANSPLVRTHYPVLASMASRMANPQVRNQGTIGGNLCYADPSTDPPGCLMALDAQVVLGSSRGERVLSIEEFLVDYYVTALEPDEMVVEIRVPPLAQGTAGIYSRFLRTAAEHRPLASVAFIARRDGALCREARLAVGASTPIPTRLRRAEAFLEGRTVTADTAAEVADIVAADIVPVSDTRGSADFRRDMVRVVARRTVAELFGLEHIEEALQ</sequence>
<dbReference type="InterPro" id="IPR036318">
    <property type="entry name" value="FAD-bd_PCMH-like_sf"/>
</dbReference>
<accession>A0ABU8VV86</accession>
<dbReference type="Pfam" id="PF03450">
    <property type="entry name" value="CO_deh_flav_C"/>
    <property type="match status" value="1"/>
</dbReference>